<dbReference type="InterPro" id="IPR011993">
    <property type="entry name" value="PH-like_dom_sf"/>
</dbReference>
<evidence type="ECO:0000313" key="6">
    <source>
        <dbReference type="RefSeq" id="XP_065649711.1"/>
    </source>
</evidence>
<dbReference type="GeneID" id="100205121"/>
<evidence type="ECO:0000313" key="5">
    <source>
        <dbReference type="RefSeq" id="XP_065649710.1"/>
    </source>
</evidence>
<dbReference type="RefSeq" id="XP_065649714.1">
    <property type="nucleotide sequence ID" value="XM_065793642.1"/>
</dbReference>
<evidence type="ECO:0000313" key="4">
    <source>
        <dbReference type="Proteomes" id="UP001652625"/>
    </source>
</evidence>
<dbReference type="PANTHER" id="PTHR12844">
    <property type="entry name" value="CONNECTOR ENCHANCER OF KINASE SUPPRESSOR OF RAS"/>
    <property type="match status" value="1"/>
</dbReference>
<dbReference type="RefSeq" id="XP_065649715.1">
    <property type="nucleotide sequence ID" value="XM_065793643.1"/>
</dbReference>
<dbReference type="SUPFAM" id="SSF50729">
    <property type="entry name" value="PH domain-like"/>
    <property type="match status" value="1"/>
</dbReference>
<dbReference type="InterPro" id="IPR051566">
    <property type="entry name" value="CNKSR"/>
</dbReference>
<name>A0ABM4BL18_HYDVU</name>
<dbReference type="Pfam" id="PF00169">
    <property type="entry name" value="PH"/>
    <property type="match status" value="1"/>
</dbReference>
<keyword evidence="1" id="KW-0175">Coiled coil</keyword>
<evidence type="ECO:0000313" key="10">
    <source>
        <dbReference type="RefSeq" id="XP_065649715.1"/>
    </source>
</evidence>
<keyword evidence="4" id="KW-1185">Reference proteome</keyword>
<feature type="compositionally biased region" description="Basic and acidic residues" evidence="2">
    <location>
        <begin position="940"/>
        <end position="954"/>
    </location>
</feature>
<dbReference type="RefSeq" id="XP_065649713.1">
    <property type="nucleotide sequence ID" value="XM_065793641.1"/>
</dbReference>
<feature type="region of interest" description="Disordered" evidence="2">
    <location>
        <begin position="1"/>
        <end position="25"/>
    </location>
</feature>
<protein>
    <submittedName>
        <fullName evidence="5 6">Uncharacterized protein LOC100205121 isoform X8</fullName>
    </submittedName>
</protein>
<feature type="compositionally biased region" description="Polar residues" evidence="2">
    <location>
        <begin position="16"/>
        <end position="25"/>
    </location>
</feature>
<dbReference type="Proteomes" id="UP001652625">
    <property type="component" value="Chromosome 03"/>
</dbReference>
<proteinExistence type="predicted"/>
<sequence>MTSNQDTILEEEIQNDEPTQSSFKSRLSNVIRRSKRFMSSKRESIIEKENEPTNLEYSTNVSHSTQKDPGAIGNGRKISQTVFSQEQQILIDGKAIKQVEVIGEKSPEPMDSKKNRKLSRKKSTDNVELNIACRNLGTADFEGWLMKKAGGHGLRPLTWKRYWCVVKHGNIYCYKTSFDIAADYAIPIKNFSIEDADEKKKVAFRMKPHDEVTKPVIFAGENEAEIKKWVEKLNLVISGIDISENKVDNAIPDYEDRKRVYSTSHQKDVKRHGALSFSSETTGMPGGVSTRTSSTSNPRARLSSNSSKPETCLAVGSMFSSIADIEVDTPTKDVPLNEIFPQVAVEVNEAEMKKKADLERLNAEIAKLNADMLVLNSNGELKSLSLPSKPPEYKVETKVESAAEKLIESKESPEESKTASVNKIIESKESPEEFKAASVDKMLSSSNFVDEDTINIVIKDEDKHEIHNILTNLVENEKQLVFEINTDKPLAGEEITNFLPENAETGEKKTDLLDYAKDKEANSNLLNNSDFEEITNTIEDSKTEEVKVVMIEENYIDDKNSISDDAKSVEITTVLIEGKKTEESANALIHYTETEKRTSELSESGKTEAIVIDMTEDKKVDELTNVMLEEFQIKEISSVLDKQVEELNSVLDKQVDELNSVLKKQVEELKNLLIEENKEICNSLVGVSSSAIDNEKFSSTDLNTSETISSADMHVSETVVISEQIFPELYDKLNNDMVLPPITDYCETIKATIENQNLDLKEKNSSETSNTLQVHLDSSDLFNATCSEETVEDEKNSNVYQSDDIANPLLPEACSDMNKLVDENDNQNIDTQSEVIEYSNRLNESGEESVAVVKVLIEQALSKSEEFCTSEEVTPVPISLMQNTPDNKHSFFEFVEAENLPLLDDGNTMDTIHSIAKDVEPKISKDKRDTDSSSDEDEKDIISNENKDLAKSYDQDEKPLTSLLSSYENNKRALSLNLGDDLEIPAFIDTSLSDDIAIQLITSSPNKSESLGYFTSVETSS</sequence>
<feature type="region of interest" description="Disordered" evidence="2">
    <location>
        <begin position="271"/>
        <end position="309"/>
    </location>
</feature>
<feature type="coiled-coil region" evidence="1">
    <location>
        <begin position="351"/>
        <end position="378"/>
    </location>
</feature>
<feature type="domain" description="PH" evidence="3">
    <location>
        <begin position="138"/>
        <end position="238"/>
    </location>
</feature>
<evidence type="ECO:0000313" key="9">
    <source>
        <dbReference type="RefSeq" id="XP_065649714.1"/>
    </source>
</evidence>
<gene>
    <name evidence="5 6 7 8 9 10" type="primary">LOC100205121</name>
</gene>
<dbReference type="RefSeq" id="XP_065649711.1">
    <property type="nucleotide sequence ID" value="XM_065793639.1"/>
</dbReference>
<dbReference type="SMART" id="SM00233">
    <property type="entry name" value="PH"/>
    <property type="match status" value="1"/>
</dbReference>
<feature type="compositionally biased region" description="Polar residues" evidence="2">
    <location>
        <begin position="289"/>
        <end position="309"/>
    </location>
</feature>
<evidence type="ECO:0000256" key="2">
    <source>
        <dbReference type="SAM" id="MobiDB-lite"/>
    </source>
</evidence>
<dbReference type="PROSITE" id="PS50003">
    <property type="entry name" value="PH_DOMAIN"/>
    <property type="match status" value="1"/>
</dbReference>
<feature type="coiled-coil region" evidence="1">
    <location>
        <begin position="644"/>
        <end position="679"/>
    </location>
</feature>
<feature type="region of interest" description="Disordered" evidence="2">
    <location>
        <begin position="922"/>
        <end position="954"/>
    </location>
</feature>
<feature type="compositionally biased region" description="Basic and acidic residues" evidence="2">
    <location>
        <begin position="922"/>
        <end position="931"/>
    </location>
</feature>
<dbReference type="InterPro" id="IPR001849">
    <property type="entry name" value="PH_domain"/>
</dbReference>
<evidence type="ECO:0000259" key="3">
    <source>
        <dbReference type="PROSITE" id="PS50003"/>
    </source>
</evidence>
<dbReference type="RefSeq" id="XP_065649710.1">
    <property type="nucleotide sequence ID" value="XM_065793638.1"/>
</dbReference>
<dbReference type="RefSeq" id="XP_065649712.1">
    <property type="nucleotide sequence ID" value="XM_065793640.1"/>
</dbReference>
<evidence type="ECO:0000256" key="1">
    <source>
        <dbReference type="SAM" id="Coils"/>
    </source>
</evidence>
<reference evidence="5 6" key="1">
    <citation type="submission" date="2025-05" db="UniProtKB">
        <authorList>
            <consortium name="RefSeq"/>
        </authorList>
    </citation>
    <scope>IDENTIFICATION</scope>
</reference>
<evidence type="ECO:0000313" key="8">
    <source>
        <dbReference type="RefSeq" id="XP_065649713.1"/>
    </source>
</evidence>
<organism evidence="4 10">
    <name type="scientific">Hydra vulgaris</name>
    <name type="common">Hydra</name>
    <name type="synonym">Hydra attenuata</name>
    <dbReference type="NCBI Taxonomy" id="6087"/>
    <lineage>
        <taxon>Eukaryota</taxon>
        <taxon>Metazoa</taxon>
        <taxon>Cnidaria</taxon>
        <taxon>Hydrozoa</taxon>
        <taxon>Hydroidolina</taxon>
        <taxon>Anthoathecata</taxon>
        <taxon>Aplanulata</taxon>
        <taxon>Hydridae</taxon>
        <taxon>Hydra</taxon>
    </lineage>
</organism>
<dbReference type="Gene3D" id="2.30.29.30">
    <property type="entry name" value="Pleckstrin-homology domain (PH domain)/Phosphotyrosine-binding domain (PTB)"/>
    <property type="match status" value="1"/>
</dbReference>
<evidence type="ECO:0000313" key="7">
    <source>
        <dbReference type="RefSeq" id="XP_065649712.1"/>
    </source>
</evidence>
<accession>A0ABM4BL18</accession>
<dbReference type="PANTHER" id="PTHR12844:SF42">
    <property type="entry name" value="CONNECTOR ENHANCER OF KSR PROTEIN CNK"/>
    <property type="match status" value="1"/>
</dbReference>